<reference evidence="1 2" key="1">
    <citation type="submission" date="2012-03" db="EMBL/GenBank/DDBJ databases">
        <authorList>
            <person name="Rasko D."/>
            <person name="Redman J."/>
            <person name="Daugherty S.C."/>
            <person name="Tallon L."/>
            <person name="Sadzewicz L."/>
            <person name="Jones K."/>
            <person name="Santana-Cruz I."/>
            <person name="Liu X."/>
        </authorList>
    </citation>
    <scope>NUCLEOTIDE SEQUENCE [LARGE SCALE GENOMIC DNA]</scope>
    <source>
        <strain evidence="1 2">4444-74</strain>
    </source>
</reference>
<organism evidence="1 2">
    <name type="scientific">Shigella boydii 4444-74</name>
    <dbReference type="NCBI Taxonomy" id="766140"/>
    <lineage>
        <taxon>Bacteria</taxon>
        <taxon>Pseudomonadati</taxon>
        <taxon>Pseudomonadota</taxon>
        <taxon>Gammaproteobacteria</taxon>
        <taxon>Enterobacterales</taxon>
        <taxon>Enterobacteriaceae</taxon>
        <taxon>Shigella</taxon>
    </lineage>
</organism>
<accession>I6FB74</accession>
<dbReference type="EMBL" id="AKNB01000004">
    <property type="protein sequence ID" value="EIQ53516.1"/>
    <property type="molecule type" value="Genomic_DNA"/>
</dbReference>
<dbReference type="AlphaFoldDB" id="I6FB74"/>
<evidence type="ECO:0000313" key="1">
    <source>
        <dbReference type="EMBL" id="EIQ53516.1"/>
    </source>
</evidence>
<proteinExistence type="predicted"/>
<evidence type="ECO:0000313" key="2">
    <source>
        <dbReference type="Proteomes" id="UP000004199"/>
    </source>
</evidence>
<dbReference type="Proteomes" id="UP000004199">
    <property type="component" value="Unassembled WGS sequence"/>
</dbReference>
<dbReference type="PATRIC" id="fig|766140.3.peg.8"/>
<comment type="caution">
    <text evidence="1">The sequence shown here is derived from an EMBL/GenBank/DDBJ whole genome shotgun (WGS) entry which is preliminary data.</text>
</comment>
<protein>
    <submittedName>
        <fullName evidence="1">Uncharacterized protein</fullName>
    </submittedName>
</protein>
<sequence>MLATFAKRLRISSSSPALSNGAAWACVLINISNTDKQG</sequence>
<gene>
    <name evidence="1" type="ORF">SB444474_5325</name>
</gene>
<name>I6FB74_SHIBO</name>